<comment type="caution">
    <text evidence="2">The sequence shown here is derived from an EMBL/GenBank/DDBJ whole genome shotgun (WGS) entry which is preliminary data.</text>
</comment>
<reference evidence="2 3" key="1">
    <citation type="journal article" date="2023" name="Sci. Data">
        <title>Genome assembly of the Korean intertidal mud-creeper Batillaria attramentaria.</title>
        <authorList>
            <person name="Patra A.K."/>
            <person name="Ho P.T."/>
            <person name="Jun S."/>
            <person name="Lee S.J."/>
            <person name="Kim Y."/>
            <person name="Won Y.J."/>
        </authorList>
    </citation>
    <scope>NUCLEOTIDE SEQUENCE [LARGE SCALE GENOMIC DNA]</scope>
    <source>
        <strain evidence="2">Wonlab-2016</strain>
    </source>
</reference>
<feature type="region of interest" description="Disordered" evidence="1">
    <location>
        <begin position="1"/>
        <end position="22"/>
    </location>
</feature>
<proteinExistence type="predicted"/>
<accession>A0ABD0JS71</accession>
<dbReference type="EMBL" id="JACVVK020000343">
    <property type="protein sequence ID" value="KAK7477678.1"/>
    <property type="molecule type" value="Genomic_DNA"/>
</dbReference>
<dbReference type="AlphaFoldDB" id="A0ABD0JS71"/>
<organism evidence="2 3">
    <name type="scientific">Batillaria attramentaria</name>
    <dbReference type="NCBI Taxonomy" id="370345"/>
    <lineage>
        <taxon>Eukaryota</taxon>
        <taxon>Metazoa</taxon>
        <taxon>Spiralia</taxon>
        <taxon>Lophotrochozoa</taxon>
        <taxon>Mollusca</taxon>
        <taxon>Gastropoda</taxon>
        <taxon>Caenogastropoda</taxon>
        <taxon>Sorbeoconcha</taxon>
        <taxon>Cerithioidea</taxon>
        <taxon>Batillariidae</taxon>
        <taxon>Batillaria</taxon>
    </lineage>
</organism>
<feature type="compositionally biased region" description="Polar residues" evidence="1">
    <location>
        <begin position="12"/>
        <end position="22"/>
    </location>
</feature>
<feature type="non-terminal residue" evidence="2">
    <location>
        <position position="1"/>
    </location>
</feature>
<name>A0ABD0JS71_9CAEN</name>
<gene>
    <name evidence="2" type="ORF">BaRGS_00031062</name>
</gene>
<dbReference type="Proteomes" id="UP001519460">
    <property type="component" value="Unassembled WGS sequence"/>
</dbReference>
<sequence length="235" mass="26507">TFRTARARGSVENVTGSGQTSTTGLARRYEQLLHVIGMSRVISEKVEDFPVTSRSEASSPLHWVPLDRVVCRLKEFPVGLSNQHKKSKSARTNGRDRFNHVTLPINITDQPFGSNVSRAEHTDKQRGFYRYNPDIVYAVSLNLDEVELSGPMPRFLPTPTFYSVNVGDTAILECSVEDLQEKKSVLPVHAAPCRKHNHFSACLTREEAGAFVVVRYWDSVIHQGGREETKWKPRD</sequence>
<feature type="non-terminal residue" evidence="2">
    <location>
        <position position="235"/>
    </location>
</feature>
<evidence type="ECO:0000313" key="2">
    <source>
        <dbReference type="EMBL" id="KAK7477678.1"/>
    </source>
</evidence>
<evidence type="ECO:0000256" key="1">
    <source>
        <dbReference type="SAM" id="MobiDB-lite"/>
    </source>
</evidence>
<protein>
    <submittedName>
        <fullName evidence="2">Uncharacterized protein</fullName>
    </submittedName>
</protein>
<evidence type="ECO:0000313" key="3">
    <source>
        <dbReference type="Proteomes" id="UP001519460"/>
    </source>
</evidence>
<keyword evidence="3" id="KW-1185">Reference proteome</keyword>